<evidence type="ECO:0000256" key="2">
    <source>
        <dbReference type="ARBA" id="ARBA00022617"/>
    </source>
</evidence>
<dbReference type="PANTHER" id="PTHR30600:SF7">
    <property type="entry name" value="CYTOCHROME C PEROXIDASE-RELATED"/>
    <property type="match status" value="1"/>
</dbReference>
<evidence type="ECO:0000256" key="7">
    <source>
        <dbReference type="ARBA" id="ARBA00023004"/>
    </source>
</evidence>
<evidence type="ECO:0000256" key="9">
    <source>
        <dbReference type="SAM" id="Phobius"/>
    </source>
</evidence>
<evidence type="ECO:0000256" key="3">
    <source>
        <dbReference type="ARBA" id="ARBA00022723"/>
    </source>
</evidence>
<dbReference type="EMBL" id="AP024202">
    <property type="protein sequence ID" value="BCN94044.1"/>
    <property type="molecule type" value="Genomic_DNA"/>
</dbReference>
<evidence type="ECO:0000313" key="12">
    <source>
        <dbReference type="Proteomes" id="UP001054820"/>
    </source>
</evidence>
<dbReference type="SUPFAM" id="SSF46626">
    <property type="entry name" value="Cytochrome c"/>
    <property type="match status" value="2"/>
</dbReference>
<dbReference type="Proteomes" id="UP001054820">
    <property type="component" value="Chromosome"/>
</dbReference>
<accession>A0ABN6CZJ7</accession>
<dbReference type="RefSeq" id="WP_237261524.1">
    <property type="nucleotide sequence ID" value="NZ_AP024202.1"/>
</dbReference>
<sequence length="341" mass="38093">MKRQPHLFFILFFVIALTGYFAFNENSKADGKQPTYISQEFEILEKQQTENLIQPIPESLPLNSQKVILGEKLFADKNLSATKTISCSSCHNLALGGTDQKAVSTGIHNRLGTINAPTVFNSGFNFVQFWDGRAPDLATQAVSPLFNENEMGNTNWESIISYLNKDNEYRTLFQNAYASPATPKALLDSLSEYQKSLITPNSKLDQYLKGDHSALNTLELEGYQLFINRGCISCHQGINMGGNLYQKAGVFKELSTTKTGDWDGRYKITKNIQDKGVFKVPSLRNIELTAPYFHDGSAKTLKAAVESMAKSQLGTELTEQESYKIVTFLKALTGEYKKHPL</sequence>
<dbReference type="InterPro" id="IPR026259">
    <property type="entry name" value="MauG/Cytc_peroxidase"/>
</dbReference>
<keyword evidence="12" id="KW-1185">Reference proteome</keyword>
<evidence type="ECO:0000313" key="11">
    <source>
        <dbReference type="EMBL" id="BCN94044.1"/>
    </source>
</evidence>
<dbReference type="InterPro" id="IPR004852">
    <property type="entry name" value="Di-haem_cyt_c_peroxidsae"/>
</dbReference>
<evidence type="ECO:0000256" key="4">
    <source>
        <dbReference type="ARBA" id="ARBA00022729"/>
    </source>
</evidence>
<keyword evidence="9" id="KW-0812">Transmembrane</keyword>
<dbReference type="PROSITE" id="PS51007">
    <property type="entry name" value="CYTC"/>
    <property type="match status" value="1"/>
</dbReference>
<keyword evidence="7 8" id="KW-0408">Iron</keyword>
<protein>
    <recommendedName>
        <fullName evidence="10">Cytochrome c domain-containing protein</fullName>
    </recommendedName>
</protein>
<keyword evidence="5" id="KW-0574">Periplasm</keyword>
<evidence type="ECO:0000256" key="5">
    <source>
        <dbReference type="ARBA" id="ARBA00022764"/>
    </source>
</evidence>
<proteinExistence type="predicted"/>
<organism evidence="11 12">
    <name type="scientific">Thiomicrorhabdus immobilis</name>
    <dbReference type="NCBI Taxonomy" id="2791037"/>
    <lineage>
        <taxon>Bacteria</taxon>
        <taxon>Pseudomonadati</taxon>
        <taxon>Pseudomonadota</taxon>
        <taxon>Gammaproteobacteria</taxon>
        <taxon>Thiotrichales</taxon>
        <taxon>Piscirickettsiaceae</taxon>
        <taxon>Thiomicrorhabdus</taxon>
    </lineage>
</organism>
<dbReference type="InterPro" id="IPR051395">
    <property type="entry name" value="Cytochrome_c_Peroxidase/MauG"/>
</dbReference>
<keyword evidence="9" id="KW-0472">Membrane</keyword>
<keyword evidence="2 8" id="KW-0349">Heme</keyword>
<name>A0ABN6CZJ7_9GAMM</name>
<evidence type="ECO:0000256" key="6">
    <source>
        <dbReference type="ARBA" id="ARBA00023002"/>
    </source>
</evidence>
<reference evidence="11" key="1">
    <citation type="journal article" date="2022" name="Arch. Microbiol.">
        <title>Thiomicrorhabdus immobilis sp. nov., a mesophilic sulfur-oxidizing bacterium isolated from sediment of a brackish lake in northern Japan.</title>
        <authorList>
            <person name="Kojima H."/>
            <person name="Mochizuki J."/>
            <person name="Kanda M."/>
            <person name="Watanabe T."/>
            <person name="Fukui M."/>
        </authorList>
    </citation>
    <scope>NUCLEOTIDE SEQUENCE</scope>
    <source>
        <strain evidence="11">Am19</strain>
    </source>
</reference>
<keyword evidence="3 8" id="KW-0479">Metal-binding</keyword>
<evidence type="ECO:0000256" key="1">
    <source>
        <dbReference type="ARBA" id="ARBA00004418"/>
    </source>
</evidence>
<keyword evidence="6" id="KW-0560">Oxidoreductase</keyword>
<dbReference type="PIRSF" id="PIRSF000294">
    <property type="entry name" value="Cytochrome-c_peroxidase"/>
    <property type="match status" value="1"/>
</dbReference>
<evidence type="ECO:0000259" key="10">
    <source>
        <dbReference type="PROSITE" id="PS51007"/>
    </source>
</evidence>
<gene>
    <name evidence="11" type="ORF">THMIRHAM_18290</name>
</gene>
<keyword evidence="4" id="KW-0732">Signal</keyword>
<keyword evidence="9" id="KW-1133">Transmembrane helix</keyword>
<dbReference type="PANTHER" id="PTHR30600">
    <property type="entry name" value="CYTOCHROME C PEROXIDASE-RELATED"/>
    <property type="match status" value="1"/>
</dbReference>
<dbReference type="InterPro" id="IPR036909">
    <property type="entry name" value="Cyt_c-like_dom_sf"/>
</dbReference>
<dbReference type="InterPro" id="IPR009056">
    <property type="entry name" value="Cyt_c-like_dom"/>
</dbReference>
<feature type="transmembrane region" description="Helical" evidence="9">
    <location>
        <begin position="7"/>
        <end position="23"/>
    </location>
</feature>
<evidence type="ECO:0000256" key="8">
    <source>
        <dbReference type="PROSITE-ProRule" id="PRU00433"/>
    </source>
</evidence>
<comment type="subcellular location">
    <subcellularLocation>
        <location evidence="1">Periplasm</location>
    </subcellularLocation>
</comment>
<dbReference type="Gene3D" id="1.10.760.10">
    <property type="entry name" value="Cytochrome c-like domain"/>
    <property type="match status" value="2"/>
</dbReference>
<dbReference type="Pfam" id="PF03150">
    <property type="entry name" value="CCP_MauG"/>
    <property type="match status" value="1"/>
</dbReference>
<dbReference type="Pfam" id="PF00034">
    <property type="entry name" value="Cytochrom_C"/>
    <property type="match status" value="1"/>
</dbReference>
<feature type="domain" description="Cytochrome c" evidence="10">
    <location>
        <begin position="217"/>
        <end position="333"/>
    </location>
</feature>